<sequence length="60" mass="6984">MIHSPVFLLNESPLHRITMSKYVYYCCTIAAKPFEGLVQVDGVLARVGRRRRQGEARHRR</sequence>
<accession>A0A0A9DXK1</accession>
<reference evidence="1" key="2">
    <citation type="journal article" date="2015" name="Data Brief">
        <title>Shoot transcriptome of the giant reed, Arundo donax.</title>
        <authorList>
            <person name="Barrero R.A."/>
            <person name="Guerrero F.D."/>
            <person name="Moolhuijzen P."/>
            <person name="Goolsby J.A."/>
            <person name="Tidwell J."/>
            <person name="Bellgard S.E."/>
            <person name="Bellgard M.I."/>
        </authorList>
    </citation>
    <scope>NUCLEOTIDE SEQUENCE</scope>
    <source>
        <tissue evidence="1">Shoot tissue taken approximately 20 cm above the soil surface</tissue>
    </source>
</reference>
<reference evidence="1" key="1">
    <citation type="submission" date="2014-09" db="EMBL/GenBank/DDBJ databases">
        <authorList>
            <person name="Magalhaes I.L.F."/>
            <person name="Oliveira U."/>
            <person name="Santos F.R."/>
            <person name="Vidigal T.H.D.A."/>
            <person name="Brescovit A.D."/>
            <person name="Santos A.J."/>
        </authorList>
    </citation>
    <scope>NUCLEOTIDE SEQUENCE</scope>
    <source>
        <tissue evidence="1">Shoot tissue taken approximately 20 cm above the soil surface</tissue>
    </source>
</reference>
<dbReference type="EMBL" id="GBRH01204606">
    <property type="protein sequence ID" value="JAD93289.1"/>
    <property type="molecule type" value="Transcribed_RNA"/>
</dbReference>
<protein>
    <submittedName>
        <fullName evidence="1">Uncharacterized protein</fullName>
    </submittedName>
</protein>
<evidence type="ECO:0000313" key="1">
    <source>
        <dbReference type="EMBL" id="JAD93289.1"/>
    </source>
</evidence>
<name>A0A0A9DXK1_ARUDO</name>
<proteinExistence type="predicted"/>
<organism evidence="1">
    <name type="scientific">Arundo donax</name>
    <name type="common">Giant reed</name>
    <name type="synonym">Donax arundinaceus</name>
    <dbReference type="NCBI Taxonomy" id="35708"/>
    <lineage>
        <taxon>Eukaryota</taxon>
        <taxon>Viridiplantae</taxon>
        <taxon>Streptophyta</taxon>
        <taxon>Embryophyta</taxon>
        <taxon>Tracheophyta</taxon>
        <taxon>Spermatophyta</taxon>
        <taxon>Magnoliopsida</taxon>
        <taxon>Liliopsida</taxon>
        <taxon>Poales</taxon>
        <taxon>Poaceae</taxon>
        <taxon>PACMAD clade</taxon>
        <taxon>Arundinoideae</taxon>
        <taxon>Arundineae</taxon>
        <taxon>Arundo</taxon>
    </lineage>
</organism>
<dbReference type="AlphaFoldDB" id="A0A0A9DXK1"/>